<comment type="catalytic activity">
    <reaction evidence="16">
        <text>L-seryl-[protein] + ATP = O-phospho-L-seryl-[protein] + ADP + H(+)</text>
        <dbReference type="Rhea" id="RHEA:17989"/>
        <dbReference type="Rhea" id="RHEA-COMP:9863"/>
        <dbReference type="Rhea" id="RHEA-COMP:11604"/>
        <dbReference type="ChEBI" id="CHEBI:15378"/>
        <dbReference type="ChEBI" id="CHEBI:29999"/>
        <dbReference type="ChEBI" id="CHEBI:30616"/>
        <dbReference type="ChEBI" id="CHEBI:83421"/>
        <dbReference type="ChEBI" id="CHEBI:456216"/>
        <dbReference type="EC" id="2.7.11.1"/>
    </reaction>
</comment>
<dbReference type="NCBIfam" id="TIGR03724">
    <property type="entry name" value="arch_bud32"/>
    <property type="match status" value="1"/>
</dbReference>
<keyword evidence="9" id="KW-0819">tRNA processing</keyword>
<evidence type="ECO:0000259" key="17">
    <source>
        <dbReference type="PROSITE" id="PS50011"/>
    </source>
</evidence>
<reference evidence="18 19" key="1">
    <citation type="submission" date="2016-03" db="EMBL/GenBank/DDBJ databases">
        <authorList>
            <person name="Ploux O."/>
        </authorList>
    </citation>
    <scope>NUCLEOTIDE SEQUENCE [LARGE SCALE GENOMIC DNA]</scope>
    <source>
        <strain evidence="18 19">URUG2</strain>
    </source>
</reference>
<comment type="function">
    <text evidence="1">Component of the EKC/KEOPS complex that is required for the formation of a threonylcarbamoyl group on adenosine at position 37 (t(6)A37) in tRNAs that read codons beginning with adenine. The complex is probably involved in the transfer of the threonylcarbamoyl moiety of threonylcarbamoyl-AMP (TC-AMP) to the N6 group of A37. BUD32 has ATPase activity in the context of the EKC/KEOPS complex and likely plays a supporting role to the catalytic subunit KAE1. The EKC/KEOPS complex also promotes both telomere uncapping and telomere elongation. The complex is required for efficient recruitment of transcriptional coactivators.</text>
</comment>
<gene>
    <name evidence="18" type="ORF">RCC_08345</name>
</gene>
<dbReference type="OrthoDB" id="3399at2759"/>
<dbReference type="InterPro" id="IPR008266">
    <property type="entry name" value="Tyr_kinase_AS"/>
</dbReference>
<dbReference type="SUPFAM" id="SSF56112">
    <property type="entry name" value="Protein kinase-like (PK-like)"/>
    <property type="match status" value="1"/>
</dbReference>
<dbReference type="InterPro" id="IPR000719">
    <property type="entry name" value="Prot_kinase_dom"/>
</dbReference>
<dbReference type="GO" id="GO:0008033">
    <property type="term" value="P:tRNA processing"/>
    <property type="evidence" value="ECO:0007669"/>
    <property type="project" value="UniProtKB-KW"/>
</dbReference>
<dbReference type="Gene3D" id="3.30.200.20">
    <property type="entry name" value="Phosphorylase Kinase, domain 1"/>
    <property type="match status" value="1"/>
</dbReference>
<evidence type="ECO:0000256" key="14">
    <source>
        <dbReference type="ARBA" id="ARBA00033194"/>
    </source>
</evidence>
<keyword evidence="7" id="KW-0723">Serine/threonine-protein kinase</keyword>
<evidence type="ECO:0000313" key="18">
    <source>
        <dbReference type="EMBL" id="CZT22640.1"/>
    </source>
</evidence>
<dbReference type="GO" id="GO:0004674">
    <property type="term" value="F:protein serine/threonine kinase activity"/>
    <property type="evidence" value="ECO:0007669"/>
    <property type="project" value="UniProtKB-KW"/>
</dbReference>
<keyword evidence="11 18" id="KW-0418">Kinase</keyword>
<sequence>MTPQHPLPPPFSTSPSPFTLIIQGAESLLYHTTSPNNPTEPCALKIRPSKLWRHPLLDKRLTKQRILAESRVLVKLSQSLTTGQTRQLFSVPAVLGMDWENGWLALEWIEGRTVKAVIRGRRDGREEDNEEEGLKSMMRRIGIAVATLHSLGIVHGDLTTSNLMLRGNNVDDGGFEGEVVVIDFGLSGQSVQEEERAVDLYVLERAFGSTHPREEGLFGVVLEGYLEGAGGKWGRGVLRRLEDVRMRGRKKSMIG</sequence>
<dbReference type="RefSeq" id="XP_023629364.1">
    <property type="nucleotide sequence ID" value="XM_023773596.1"/>
</dbReference>
<proteinExistence type="inferred from homology"/>
<evidence type="ECO:0000256" key="10">
    <source>
        <dbReference type="ARBA" id="ARBA00022741"/>
    </source>
</evidence>
<evidence type="ECO:0000256" key="16">
    <source>
        <dbReference type="ARBA" id="ARBA00048679"/>
    </source>
</evidence>
<evidence type="ECO:0000256" key="12">
    <source>
        <dbReference type="ARBA" id="ARBA00022840"/>
    </source>
</evidence>
<evidence type="ECO:0000256" key="11">
    <source>
        <dbReference type="ARBA" id="ARBA00022777"/>
    </source>
</evidence>
<dbReference type="Proteomes" id="UP000225277">
    <property type="component" value="Unassembled WGS sequence"/>
</dbReference>
<evidence type="ECO:0000256" key="15">
    <source>
        <dbReference type="ARBA" id="ARBA00047899"/>
    </source>
</evidence>
<keyword evidence="8" id="KW-0808">Transferase</keyword>
<evidence type="ECO:0000256" key="5">
    <source>
        <dbReference type="ARBA" id="ARBA00013948"/>
    </source>
</evidence>
<dbReference type="GO" id="GO:0005634">
    <property type="term" value="C:nucleus"/>
    <property type="evidence" value="ECO:0007669"/>
    <property type="project" value="TreeGrafter"/>
</dbReference>
<evidence type="ECO:0000256" key="6">
    <source>
        <dbReference type="ARBA" id="ARBA00019973"/>
    </source>
</evidence>
<evidence type="ECO:0000256" key="7">
    <source>
        <dbReference type="ARBA" id="ARBA00022527"/>
    </source>
</evidence>
<comment type="similarity">
    <text evidence="2">Belongs to the protein kinase superfamily. BUD32 family.</text>
</comment>
<dbReference type="PROSITE" id="PS00109">
    <property type="entry name" value="PROTEIN_KINASE_TYR"/>
    <property type="match status" value="1"/>
</dbReference>
<dbReference type="GO" id="GO:0005829">
    <property type="term" value="C:cytosol"/>
    <property type="evidence" value="ECO:0007669"/>
    <property type="project" value="TreeGrafter"/>
</dbReference>
<feature type="domain" description="Protein kinase" evidence="17">
    <location>
        <begin position="15"/>
        <end position="255"/>
    </location>
</feature>
<comment type="subunit">
    <text evidence="3">Component of the EKC/KEOPS complex composed of at least BUD32, CGI121, GON7, KAE1 and PCC1; the whole complex dimerizes.</text>
</comment>
<dbReference type="Gene3D" id="1.10.510.10">
    <property type="entry name" value="Transferase(Phosphotransferase) domain 1"/>
    <property type="match status" value="1"/>
</dbReference>
<evidence type="ECO:0000256" key="9">
    <source>
        <dbReference type="ARBA" id="ARBA00022694"/>
    </source>
</evidence>
<dbReference type="GeneID" id="35603443"/>
<dbReference type="STRING" id="112498.A0A2D3V6Z2"/>
<dbReference type="PROSITE" id="PS50011">
    <property type="entry name" value="PROTEIN_KINASE_DOM"/>
    <property type="match status" value="1"/>
</dbReference>
<evidence type="ECO:0000256" key="8">
    <source>
        <dbReference type="ARBA" id="ARBA00022679"/>
    </source>
</evidence>
<dbReference type="InterPro" id="IPR022495">
    <property type="entry name" value="Bud32"/>
</dbReference>
<evidence type="ECO:0000256" key="2">
    <source>
        <dbReference type="ARBA" id="ARBA00010630"/>
    </source>
</evidence>
<dbReference type="PANTHER" id="PTHR12209:SF0">
    <property type="entry name" value="EKC_KEOPS COMPLEX SUBUNIT TP53RK"/>
    <property type="match status" value="1"/>
</dbReference>
<keyword evidence="19" id="KW-1185">Reference proteome</keyword>
<evidence type="ECO:0000313" key="19">
    <source>
        <dbReference type="Proteomes" id="UP000225277"/>
    </source>
</evidence>
<accession>A0A2D3V6Z2</accession>
<dbReference type="EC" id="2.7.11.1" evidence="4"/>
<dbReference type="GO" id="GO:0000408">
    <property type="term" value="C:EKC/KEOPS complex"/>
    <property type="evidence" value="ECO:0007669"/>
    <property type="project" value="TreeGrafter"/>
</dbReference>
<dbReference type="AlphaFoldDB" id="A0A2D3V6Z2"/>
<dbReference type="EMBL" id="FJUY01000014">
    <property type="protein sequence ID" value="CZT22640.1"/>
    <property type="molecule type" value="Genomic_DNA"/>
</dbReference>
<dbReference type="GO" id="GO:0005524">
    <property type="term" value="F:ATP binding"/>
    <property type="evidence" value="ECO:0007669"/>
    <property type="project" value="UniProtKB-KW"/>
</dbReference>
<keyword evidence="12" id="KW-0067">ATP-binding</keyword>
<dbReference type="InterPro" id="IPR011009">
    <property type="entry name" value="Kinase-like_dom_sf"/>
</dbReference>
<comment type="catalytic activity">
    <reaction evidence="15">
        <text>L-threonyl-[protein] + ATP = O-phospho-L-threonyl-[protein] + ADP + H(+)</text>
        <dbReference type="Rhea" id="RHEA:46608"/>
        <dbReference type="Rhea" id="RHEA-COMP:11060"/>
        <dbReference type="Rhea" id="RHEA-COMP:11605"/>
        <dbReference type="ChEBI" id="CHEBI:15378"/>
        <dbReference type="ChEBI" id="CHEBI:30013"/>
        <dbReference type="ChEBI" id="CHEBI:30616"/>
        <dbReference type="ChEBI" id="CHEBI:61977"/>
        <dbReference type="ChEBI" id="CHEBI:456216"/>
        <dbReference type="EC" id="2.7.11.1"/>
    </reaction>
</comment>
<evidence type="ECO:0000256" key="3">
    <source>
        <dbReference type="ARBA" id="ARBA00011534"/>
    </source>
</evidence>
<organism evidence="18 19">
    <name type="scientific">Ramularia collo-cygni</name>
    <dbReference type="NCBI Taxonomy" id="112498"/>
    <lineage>
        <taxon>Eukaryota</taxon>
        <taxon>Fungi</taxon>
        <taxon>Dikarya</taxon>
        <taxon>Ascomycota</taxon>
        <taxon>Pezizomycotina</taxon>
        <taxon>Dothideomycetes</taxon>
        <taxon>Dothideomycetidae</taxon>
        <taxon>Mycosphaerellales</taxon>
        <taxon>Mycosphaerellaceae</taxon>
        <taxon>Ramularia</taxon>
    </lineage>
</organism>
<name>A0A2D3V6Z2_9PEZI</name>
<evidence type="ECO:0000256" key="13">
    <source>
        <dbReference type="ARBA" id="ARBA00030980"/>
    </source>
</evidence>
<protein>
    <recommendedName>
        <fullName evidence="6">EKC/KEOPS complex subunit BUD32</fullName>
        <ecNumber evidence="4">2.7.11.1</ecNumber>
    </recommendedName>
    <alternativeName>
        <fullName evidence="13 14">Atypical Serine/threonine protein kinase BUD32</fullName>
    </alternativeName>
    <alternativeName>
        <fullName evidence="5">EKC/KEOPS complex subunit bud32</fullName>
    </alternativeName>
</protein>
<evidence type="ECO:0000256" key="4">
    <source>
        <dbReference type="ARBA" id="ARBA00012513"/>
    </source>
</evidence>
<dbReference type="SMART" id="SM00220">
    <property type="entry name" value="S_TKc"/>
    <property type="match status" value="1"/>
</dbReference>
<dbReference type="Pfam" id="PF00069">
    <property type="entry name" value="Pkinase"/>
    <property type="match status" value="1"/>
</dbReference>
<dbReference type="GO" id="GO:0070525">
    <property type="term" value="P:tRNA threonylcarbamoyladenosine metabolic process"/>
    <property type="evidence" value="ECO:0007669"/>
    <property type="project" value="TreeGrafter"/>
</dbReference>
<evidence type="ECO:0000256" key="1">
    <source>
        <dbReference type="ARBA" id="ARBA00003747"/>
    </source>
</evidence>
<dbReference type="PANTHER" id="PTHR12209">
    <property type="entry name" value="NON-SPECIFIC SERINE/THREONINE PROTEIN KINASE"/>
    <property type="match status" value="1"/>
</dbReference>
<keyword evidence="10" id="KW-0547">Nucleotide-binding</keyword>